<feature type="compositionally biased region" description="Low complexity" evidence="1">
    <location>
        <begin position="125"/>
        <end position="138"/>
    </location>
</feature>
<evidence type="ECO:0000313" key="2">
    <source>
        <dbReference type="EMBL" id="RMZ71186.1"/>
    </source>
</evidence>
<accession>A0A3M7M9K2</accession>
<feature type="region of interest" description="Disordered" evidence="1">
    <location>
        <begin position="1"/>
        <end position="67"/>
    </location>
</feature>
<evidence type="ECO:0000256" key="1">
    <source>
        <dbReference type="SAM" id="MobiDB-lite"/>
    </source>
</evidence>
<feature type="compositionally biased region" description="Basic residues" evidence="1">
    <location>
        <begin position="1"/>
        <end position="11"/>
    </location>
</feature>
<dbReference type="EMBL" id="KE747826">
    <property type="protein sequence ID" value="RMZ71186.1"/>
    <property type="molecule type" value="Genomic_DNA"/>
</dbReference>
<proteinExistence type="predicted"/>
<keyword evidence="3" id="KW-1185">Reference proteome</keyword>
<reference evidence="2 3" key="1">
    <citation type="journal article" date="2014" name="PLoS ONE">
        <title>De novo Genome Assembly of the Fungal Plant Pathogen Pyrenophora semeniperda.</title>
        <authorList>
            <person name="Soliai M.M."/>
            <person name="Meyer S.E."/>
            <person name="Udall J.A."/>
            <person name="Elzinga D.E."/>
            <person name="Hermansen R.A."/>
            <person name="Bodily P.M."/>
            <person name="Hart A.A."/>
            <person name="Coleman C.E."/>
        </authorList>
    </citation>
    <scope>NUCLEOTIDE SEQUENCE [LARGE SCALE GENOMIC DNA]</scope>
    <source>
        <strain evidence="2 3">CCB06</strain>
        <tissue evidence="2">Mycelium</tissue>
    </source>
</reference>
<name>A0A3M7M9K2_9PLEO</name>
<dbReference type="Proteomes" id="UP000265663">
    <property type="component" value="Unassembled WGS sequence"/>
</dbReference>
<feature type="compositionally biased region" description="Basic and acidic residues" evidence="1">
    <location>
        <begin position="106"/>
        <end position="115"/>
    </location>
</feature>
<sequence length="207" mass="23526">MTKTRRPKRKRGADDDDPSDIIDKLTIDYDGDVPSYPPLKRLGVNRESAKFGESTESESAEWESAQWESTKWESAQWESAKFGESAKVREPTRFILPLRPTNQYKQDIKIEKEDLPMEDSPMKDSGSSTPGPATSTRSKTNSGSDAIMFTVEEAWNALRASNVADAHPRNVRYDLPTGEFLSYPVERSYNLGAMGRYVRKKRAPRWD</sequence>
<feature type="region of interest" description="Disordered" evidence="1">
    <location>
        <begin position="105"/>
        <end position="145"/>
    </location>
</feature>
<dbReference type="OrthoDB" id="3794583at2759"/>
<organism evidence="2 3">
    <name type="scientific">Pyrenophora seminiperda CCB06</name>
    <dbReference type="NCBI Taxonomy" id="1302712"/>
    <lineage>
        <taxon>Eukaryota</taxon>
        <taxon>Fungi</taxon>
        <taxon>Dikarya</taxon>
        <taxon>Ascomycota</taxon>
        <taxon>Pezizomycotina</taxon>
        <taxon>Dothideomycetes</taxon>
        <taxon>Pleosporomycetidae</taxon>
        <taxon>Pleosporales</taxon>
        <taxon>Pleosporineae</taxon>
        <taxon>Pleosporaceae</taxon>
        <taxon>Pyrenophora</taxon>
    </lineage>
</organism>
<protein>
    <submittedName>
        <fullName evidence="2">Uncharacterized protein</fullName>
    </submittedName>
</protein>
<gene>
    <name evidence="2" type="ORF">GMOD_00005705</name>
</gene>
<dbReference type="AlphaFoldDB" id="A0A3M7M9K2"/>
<evidence type="ECO:0000313" key="3">
    <source>
        <dbReference type="Proteomes" id="UP000265663"/>
    </source>
</evidence>